<gene>
    <name evidence="1" type="ORF">VNI00_012542</name>
</gene>
<comment type="caution">
    <text evidence="1">The sequence shown here is derived from an EMBL/GenBank/DDBJ whole genome shotgun (WGS) entry which is preliminary data.</text>
</comment>
<evidence type="ECO:0000313" key="1">
    <source>
        <dbReference type="EMBL" id="KAK7033918.1"/>
    </source>
</evidence>
<proteinExistence type="predicted"/>
<keyword evidence="2" id="KW-1185">Reference proteome</keyword>
<accession>A0AAW0C502</accession>
<dbReference type="AlphaFoldDB" id="A0AAW0C502"/>
<organism evidence="1 2">
    <name type="scientific">Paramarasmius palmivorus</name>
    <dbReference type="NCBI Taxonomy" id="297713"/>
    <lineage>
        <taxon>Eukaryota</taxon>
        <taxon>Fungi</taxon>
        <taxon>Dikarya</taxon>
        <taxon>Basidiomycota</taxon>
        <taxon>Agaricomycotina</taxon>
        <taxon>Agaricomycetes</taxon>
        <taxon>Agaricomycetidae</taxon>
        <taxon>Agaricales</taxon>
        <taxon>Marasmiineae</taxon>
        <taxon>Marasmiaceae</taxon>
        <taxon>Paramarasmius</taxon>
    </lineage>
</organism>
<evidence type="ECO:0000313" key="2">
    <source>
        <dbReference type="Proteomes" id="UP001383192"/>
    </source>
</evidence>
<name>A0AAW0C502_9AGAR</name>
<dbReference type="Proteomes" id="UP001383192">
    <property type="component" value="Unassembled WGS sequence"/>
</dbReference>
<sequence length="141" mass="15180">MAEITNNGGNALQALVDGLKLKMELGMFYRVAGGVCGFQQRVVTRDDKVVRMVISGKASAIMLPESAPQNTPSARPILFVELSAPMDSPANRRPVGEVLQDSEDVAFMQQLELIAELATLFQHGFGNIGASGSQSLSDTWR</sequence>
<protein>
    <submittedName>
        <fullName evidence="1">Uncharacterized protein</fullName>
    </submittedName>
</protein>
<reference evidence="1 2" key="1">
    <citation type="submission" date="2024-01" db="EMBL/GenBank/DDBJ databases">
        <title>A draft genome for a cacao thread blight-causing isolate of Paramarasmius palmivorus.</title>
        <authorList>
            <person name="Baruah I.K."/>
            <person name="Bukari Y."/>
            <person name="Amoako-Attah I."/>
            <person name="Meinhardt L.W."/>
            <person name="Bailey B.A."/>
            <person name="Cohen S.P."/>
        </authorList>
    </citation>
    <scope>NUCLEOTIDE SEQUENCE [LARGE SCALE GENOMIC DNA]</scope>
    <source>
        <strain evidence="1 2">GH-12</strain>
    </source>
</reference>
<dbReference type="EMBL" id="JAYKXP010000059">
    <property type="protein sequence ID" value="KAK7033918.1"/>
    <property type="molecule type" value="Genomic_DNA"/>
</dbReference>